<comment type="caution">
    <text evidence="3">The sequence shown here is derived from an EMBL/GenBank/DDBJ whole genome shotgun (WGS) entry which is preliminary data.</text>
</comment>
<evidence type="ECO:0000256" key="2">
    <source>
        <dbReference type="SAM" id="Phobius"/>
    </source>
</evidence>
<dbReference type="InterPro" id="IPR007396">
    <property type="entry name" value="TR_PAI2-type"/>
</dbReference>
<name>A0A8H4XNF4_9HYPO</name>
<dbReference type="OrthoDB" id="2101473at2759"/>
<sequence length="448" mass="48436">MGKVVPMWNYAAAEVYGRANIFYDKKSEETGVFLTKQIGRLSYHAETKLVGFTGGDNPVDWKVSDALDRFVALLQKSVIGIEIEITHMGGKLKTSQEMGMGDREGVIKGFSRLNTVTRKAMSELVQERSDLKEAKKAKQHERNGTALPSFFAAASSPWRRTLSLTLFTLSLFFRRPFLRARSSQVIDMLFLLPLLAALAAFPASVFCEDSVFIQPGGPGAAGDYRYGLTYEVGEIMEVQWDSDIEIMDIVVFQDYPKTETEGEAYYVNLKVSMDGFTAAKGEGTVFYMALYESGSTEWATTAHYFNVTNTSDNETVTTSAVSETTASMLSTNVPAPTSDAIESATSTAEADSASKSESEPGLSTGAVVGIAVGATIGGIVVLGAAGFFLWKHFRKGGSSQIYQAQPRSEIPNEPLYGEPKPGLAGSPHAGTQPVQHYAQSPGGLHEAP</sequence>
<dbReference type="PANTHER" id="PTHR35802">
    <property type="entry name" value="PROTEASE SYNTHASE AND SPORULATION PROTEIN PAI 2"/>
    <property type="match status" value="1"/>
</dbReference>
<feature type="transmembrane region" description="Helical" evidence="2">
    <location>
        <begin position="366"/>
        <end position="390"/>
    </location>
</feature>
<proteinExistence type="predicted"/>
<reference evidence="3" key="2">
    <citation type="submission" date="2020-05" db="EMBL/GenBank/DDBJ databases">
        <authorList>
            <person name="Kim H.-S."/>
            <person name="Proctor R.H."/>
            <person name="Brown D.W."/>
        </authorList>
    </citation>
    <scope>NUCLEOTIDE SEQUENCE</scope>
    <source>
        <strain evidence="3">NRRL 22465</strain>
    </source>
</reference>
<dbReference type="InterPro" id="IPR012349">
    <property type="entry name" value="Split_barrel_FMN-bd"/>
</dbReference>
<accession>A0A8H4XNF4</accession>
<gene>
    <name evidence="3" type="ORF">FZEAL_2890</name>
</gene>
<keyword evidence="4" id="KW-1185">Reference proteome</keyword>
<dbReference type="AlphaFoldDB" id="A0A8H4XNF4"/>
<feature type="region of interest" description="Disordered" evidence="1">
    <location>
        <begin position="327"/>
        <end position="362"/>
    </location>
</feature>
<dbReference type="Pfam" id="PF04299">
    <property type="entry name" value="FMN_bind_2"/>
    <property type="match status" value="1"/>
</dbReference>
<dbReference type="Proteomes" id="UP000635477">
    <property type="component" value="Unassembled WGS sequence"/>
</dbReference>
<protein>
    <submittedName>
        <fullName evidence="3">Uncharacterized protein</fullName>
    </submittedName>
</protein>
<organism evidence="3 4">
    <name type="scientific">Fusarium zealandicum</name>
    <dbReference type="NCBI Taxonomy" id="1053134"/>
    <lineage>
        <taxon>Eukaryota</taxon>
        <taxon>Fungi</taxon>
        <taxon>Dikarya</taxon>
        <taxon>Ascomycota</taxon>
        <taxon>Pezizomycotina</taxon>
        <taxon>Sordariomycetes</taxon>
        <taxon>Hypocreomycetidae</taxon>
        <taxon>Hypocreales</taxon>
        <taxon>Nectriaceae</taxon>
        <taxon>Fusarium</taxon>
        <taxon>Fusarium staphyleae species complex</taxon>
    </lineage>
</organism>
<dbReference type="PANTHER" id="PTHR35802:SF1">
    <property type="entry name" value="PROTEASE SYNTHASE AND SPORULATION PROTEIN PAI 2"/>
    <property type="match status" value="1"/>
</dbReference>
<dbReference type="Gene3D" id="2.30.110.10">
    <property type="entry name" value="Electron Transport, Fmn-binding Protein, Chain A"/>
    <property type="match status" value="1"/>
</dbReference>
<evidence type="ECO:0000256" key="1">
    <source>
        <dbReference type="SAM" id="MobiDB-lite"/>
    </source>
</evidence>
<dbReference type="EMBL" id="JABEYC010000176">
    <property type="protein sequence ID" value="KAF4981264.1"/>
    <property type="molecule type" value="Genomic_DNA"/>
</dbReference>
<evidence type="ECO:0000313" key="3">
    <source>
        <dbReference type="EMBL" id="KAF4981264.1"/>
    </source>
</evidence>
<keyword evidence="2" id="KW-0812">Transmembrane</keyword>
<feature type="region of interest" description="Disordered" evidence="1">
    <location>
        <begin position="406"/>
        <end position="448"/>
    </location>
</feature>
<dbReference type="SUPFAM" id="SSF50475">
    <property type="entry name" value="FMN-binding split barrel"/>
    <property type="match status" value="1"/>
</dbReference>
<feature type="compositionally biased region" description="Low complexity" evidence="1">
    <location>
        <begin position="337"/>
        <end position="351"/>
    </location>
</feature>
<reference evidence="3" key="1">
    <citation type="journal article" date="2020" name="BMC Genomics">
        <title>Correction to: Identification and distribution of gene clusters required for synthesis of sphingolipid metabolism inhibitors in diverse species of the filamentous fungus Fusarium.</title>
        <authorList>
            <person name="Kim H.S."/>
            <person name="Lohmar J.M."/>
            <person name="Busman M."/>
            <person name="Brown D.W."/>
            <person name="Naumann T.A."/>
            <person name="Divon H.H."/>
            <person name="Lysoe E."/>
            <person name="Uhlig S."/>
            <person name="Proctor R.H."/>
        </authorList>
    </citation>
    <scope>NUCLEOTIDE SEQUENCE</scope>
    <source>
        <strain evidence="3">NRRL 22465</strain>
    </source>
</reference>
<evidence type="ECO:0000313" key="4">
    <source>
        <dbReference type="Proteomes" id="UP000635477"/>
    </source>
</evidence>
<keyword evidence="2" id="KW-0472">Membrane</keyword>
<keyword evidence="2" id="KW-1133">Transmembrane helix</keyword>